<dbReference type="EMBL" id="CP133615">
    <property type="protein sequence ID" value="WMV24021.1"/>
    <property type="molecule type" value="Genomic_DNA"/>
</dbReference>
<gene>
    <name evidence="1" type="ORF">MTR67_017406</name>
</gene>
<evidence type="ECO:0000313" key="2">
    <source>
        <dbReference type="Proteomes" id="UP001234989"/>
    </source>
</evidence>
<accession>A0AAF0TLG3</accession>
<keyword evidence="2" id="KW-1185">Reference proteome</keyword>
<dbReference type="Proteomes" id="UP001234989">
    <property type="component" value="Chromosome 4"/>
</dbReference>
<sequence>MCEQEAEENGHLLLHCRMATDLWNMFICILGVSWTMPRTTFEVLTRWQRIGKRGSKGDWWKNVPACIWWTLWKERNGRCFEGRTSSSQTIKMRCLSLLFFWCKQDLVGEVDSLVEFIGQL</sequence>
<proteinExistence type="predicted"/>
<name>A0AAF0TLG3_SOLVR</name>
<evidence type="ECO:0000313" key="1">
    <source>
        <dbReference type="EMBL" id="WMV24021.1"/>
    </source>
</evidence>
<organism evidence="1 2">
    <name type="scientific">Solanum verrucosum</name>
    <dbReference type="NCBI Taxonomy" id="315347"/>
    <lineage>
        <taxon>Eukaryota</taxon>
        <taxon>Viridiplantae</taxon>
        <taxon>Streptophyta</taxon>
        <taxon>Embryophyta</taxon>
        <taxon>Tracheophyta</taxon>
        <taxon>Spermatophyta</taxon>
        <taxon>Magnoliopsida</taxon>
        <taxon>eudicotyledons</taxon>
        <taxon>Gunneridae</taxon>
        <taxon>Pentapetalae</taxon>
        <taxon>asterids</taxon>
        <taxon>lamiids</taxon>
        <taxon>Solanales</taxon>
        <taxon>Solanaceae</taxon>
        <taxon>Solanoideae</taxon>
        <taxon>Solaneae</taxon>
        <taxon>Solanum</taxon>
    </lineage>
</organism>
<dbReference type="AlphaFoldDB" id="A0AAF0TLG3"/>
<reference evidence="1" key="1">
    <citation type="submission" date="2023-08" db="EMBL/GenBank/DDBJ databases">
        <title>A de novo genome assembly of Solanum verrucosum Schlechtendal, a Mexican diploid species geographically isolated from the other diploid A-genome species in potato relatives.</title>
        <authorList>
            <person name="Hosaka K."/>
        </authorList>
    </citation>
    <scope>NUCLEOTIDE SEQUENCE</scope>
    <source>
        <tissue evidence="1">Young leaves</tissue>
    </source>
</reference>
<protein>
    <submittedName>
        <fullName evidence="1">Uncharacterized protein</fullName>
    </submittedName>
</protein>